<evidence type="ECO:0000313" key="3">
    <source>
        <dbReference type="Proteomes" id="UP001179181"/>
    </source>
</evidence>
<name>A0ABX0UVK7_9BACT</name>
<keyword evidence="1" id="KW-1133">Transmembrane helix</keyword>
<accession>A0ABX0UVK7</accession>
<keyword evidence="3" id="KW-1185">Reference proteome</keyword>
<dbReference type="Proteomes" id="UP001179181">
    <property type="component" value="Unassembled WGS sequence"/>
</dbReference>
<keyword evidence="1" id="KW-0812">Transmembrane</keyword>
<proteinExistence type="predicted"/>
<feature type="transmembrane region" description="Helical" evidence="1">
    <location>
        <begin position="26"/>
        <end position="45"/>
    </location>
</feature>
<organism evidence="2 3">
    <name type="scientific">Dyadobacter arcticus</name>
    <dbReference type="NCBI Taxonomy" id="1078754"/>
    <lineage>
        <taxon>Bacteria</taxon>
        <taxon>Pseudomonadati</taxon>
        <taxon>Bacteroidota</taxon>
        <taxon>Cytophagia</taxon>
        <taxon>Cytophagales</taxon>
        <taxon>Spirosomataceae</taxon>
        <taxon>Dyadobacter</taxon>
    </lineage>
</organism>
<evidence type="ECO:0000256" key="1">
    <source>
        <dbReference type="SAM" id="Phobius"/>
    </source>
</evidence>
<comment type="caution">
    <text evidence="2">The sequence shown here is derived from an EMBL/GenBank/DDBJ whole genome shotgun (WGS) entry which is preliminary data.</text>
</comment>
<protein>
    <submittedName>
        <fullName evidence="2">Peptidoglycan/LPS O-acetylase OafA/YrhL</fullName>
    </submittedName>
</protein>
<keyword evidence="1" id="KW-0472">Membrane</keyword>
<sequence length="89" mass="10068">MFLCTSPSRLSGRLAFLVEDIVKTRYSRVIAIAGYATIFCCFNLLDENLPWPGTYTLLADLGTFLIICVNINSFKLLRNEAVLYLRKVS</sequence>
<dbReference type="EMBL" id="JAASQJ010000004">
    <property type="protein sequence ID" value="NIJ54966.1"/>
    <property type="molecule type" value="Genomic_DNA"/>
</dbReference>
<feature type="transmembrane region" description="Helical" evidence="1">
    <location>
        <begin position="57"/>
        <end position="77"/>
    </location>
</feature>
<evidence type="ECO:0000313" key="2">
    <source>
        <dbReference type="EMBL" id="NIJ54966.1"/>
    </source>
</evidence>
<reference evidence="2 3" key="1">
    <citation type="submission" date="2020-03" db="EMBL/GenBank/DDBJ databases">
        <title>Genomic Encyclopedia of Type Strains, Phase IV (KMG-IV): sequencing the most valuable type-strain genomes for metagenomic binning, comparative biology and taxonomic classification.</title>
        <authorList>
            <person name="Goeker M."/>
        </authorList>
    </citation>
    <scope>NUCLEOTIDE SEQUENCE [LARGE SCALE GENOMIC DNA]</scope>
    <source>
        <strain evidence="2 3">DSM 102865</strain>
    </source>
</reference>
<gene>
    <name evidence="2" type="ORF">FHS68_004153</name>
</gene>